<organism evidence="2">
    <name type="scientific">marine sediment metagenome</name>
    <dbReference type="NCBI Taxonomy" id="412755"/>
    <lineage>
        <taxon>unclassified sequences</taxon>
        <taxon>metagenomes</taxon>
        <taxon>ecological metagenomes</taxon>
    </lineage>
</organism>
<dbReference type="Gene3D" id="2.60.120.10">
    <property type="entry name" value="Jelly Rolls"/>
    <property type="match status" value="1"/>
</dbReference>
<evidence type="ECO:0000259" key="1">
    <source>
        <dbReference type="PROSITE" id="PS50042"/>
    </source>
</evidence>
<dbReference type="SUPFAM" id="SSF51206">
    <property type="entry name" value="cAMP-binding domain-like"/>
    <property type="match status" value="1"/>
</dbReference>
<accession>A0A0F9B8W7</accession>
<dbReference type="GO" id="GO:0005829">
    <property type="term" value="C:cytosol"/>
    <property type="evidence" value="ECO:0007669"/>
    <property type="project" value="TreeGrafter"/>
</dbReference>
<gene>
    <name evidence="2" type="ORF">LCGC14_2478810</name>
</gene>
<comment type="caution">
    <text evidence="2">The sequence shown here is derived from an EMBL/GenBank/DDBJ whole genome shotgun (WGS) entry which is preliminary data.</text>
</comment>
<dbReference type="EMBL" id="LAZR01038997">
    <property type="protein sequence ID" value="KKL18110.1"/>
    <property type="molecule type" value="Genomic_DNA"/>
</dbReference>
<dbReference type="CDD" id="cd00038">
    <property type="entry name" value="CAP_ED"/>
    <property type="match status" value="1"/>
</dbReference>
<dbReference type="PANTHER" id="PTHR24567:SF74">
    <property type="entry name" value="HTH-TYPE TRANSCRIPTIONAL REGULATOR ARCR"/>
    <property type="match status" value="1"/>
</dbReference>
<dbReference type="PROSITE" id="PS50042">
    <property type="entry name" value="CNMP_BINDING_3"/>
    <property type="match status" value="1"/>
</dbReference>
<dbReference type="PANTHER" id="PTHR24567">
    <property type="entry name" value="CRP FAMILY TRANSCRIPTIONAL REGULATORY PROTEIN"/>
    <property type="match status" value="1"/>
</dbReference>
<dbReference type="InterPro" id="IPR050397">
    <property type="entry name" value="Env_Response_Regulators"/>
</dbReference>
<dbReference type="Pfam" id="PF00027">
    <property type="entry name" value="cNMP_binding"/>
    <property type="match status" value="1"/>
</dbReference>
<sequence>MRLADKTFKEVGKEFPKGTVVFTEGDPGNEMYLICSGEVKLTRKTSKGEVVLAILGFGEFFGEMSVITNKTRTITAETILDCRLNVISKDILETLISSNPLVALSILKKLVLRLENAYDQIEELFSSKIKKAEILE</sequence>
<evidence type="ECO:0000313" key="2">
    <source>
        <dbReference type="EMBL" id="KKL18110.1"/>
    </source>
</evidence>
<feature type="domain" description="Cyclic nucleotide-binding" evidence="1">
    <location>
        <begin position="1"/>
        <end position="113"/>
    </location>
</feature>
<proteinExistence type="predicted"/>
<dbReference type="AlphaFoldDB" id="A0A0F9B8W7"/>
<dbReference type="SMART" id="SM00100">
    <property type="entry name" value="cNMP"/>
    <property type="match status" value="1"/>
</dbReference>
<dbReference type="InterPro" id="IPR018490">
    <property type="entry name" value="cNMP-bd_dom_sf"/>
</dbReference>
<name>A0A0F9B8W7_9ZZZZ</name>
<dbReference type="InterPro" id="IPR000595">
    <property type="entry name" value="cNMP-bd_dom"/>
</dbReference>
<protein>
    <recommendedName>
        <fullName evidence="1">Cyclic nucleotide-binding domain-containing protein</fullName>
    </recommendedName>
</protein>
<reference evidence="2" key="1">
    <citation type="journal article" date="2015" name="Nature">
        <title>Complex archaea that bridge the gap between prokaryotes and eukaryotes.</title>
        <authorList>
            <person name="Spang A."/>
            <person name="Saw J.H."/>
            <person name="Jorgensen S.L."/>
            <person name="Zaremba-Niedzwiedzka K."/>
            <person name="Martijn J."/>
            <person name="Lind A.E."/>
            <person name="van Eijk R."/>
            <person name="Schleper C."/>
            <person name="Guy L."/>
            <person name="Ettema T.J."/>
        </authorList>
    </citation>
    <scope>NUCLEOTIDE SEQUENCE</scope>
</reference>
<dbReference type="InterPro" id="IPR014710">
    <property type="entry name" value="RmlC-like_jellyroll"/>
</dbReference>
<dbReference type="GO" id="GO:0003700">
    <property type="term" value="F:DNA-binding transcription factor activity"/>
    <property type="evidence" value="ECO:0007669"/>
    <property type="project" value="TreeGrafter"/>
</dbReference>